<reference evidence="2 3" key="1">
    <citation type="submission" date="2024-04" db="EMBL/GenBank/DDBJ databases">
        <authorList>
            <person name="Waldvogel A.-M."/>
            <person name="Schoenle A."/>
        </authorList>
    </citation>
    <scope>NUCLEOTIDE SEQUENCE [LARGE SCALE GENOMIC DNA]</scope>
</reference>
<accession>A0AAV2LHU5</accession>
<evidence type="ECO:0000313" key="2">
    <source>
        <dbReference type="EMBL" id="CAL1600161.1"/>
    </source>
</evidence>
<evidence type="ECO:0000256" key="1">
    <source>
        <dbReference type="SAM" id="MobiDB-lite"/>
    </source>
</evidence>
<proteinExistence type="predicted"/>
<dbReference type="Proteomes" id="UP001497482">
    <property type="component" value="Chromosome 23"/>
</dbReference>
<organism evidence="2 3">
    <name type="scientific">Knipowitschia caucasica</name>
    <name type="common">Caucasian dwarf goby</name>
    <name type="synonym">Pomatoschistus caucasicus</name>
    <dbReference type="NCBI Taxonomy" id="637954"/>
    <lineage>
        <taxon>Eukaryota</taxon>
        <taxon>Metazoa</taxon>
        <taxon>Chordata</taxon>
        <taxon>Craniata</taxon>
        <taxon>Vertebrata</taxon>
        <taxon>Euteleostomi</taxon>
        <taxon>Actinopterygii</taxon>
        <taxon>Neopterygii</taxon>
        <taxon>Teleostei</taxon>
        <taxon>Neoteleostei</taxon>
        <taxon>Acanthomorphata</taxon>
        <taxon>Gobiaria</taxon>
        <taxon>Gobiiformes</taxon>
        <taxon>Gobioidei</taxon>
        <taxon>Gobiidae</taxon>
        <taxon>Gobiinae</taxon>
        <taxon>Knipowitschia</taxon>
    </lineage>
</organism>
<protein>
    <submittedName>
        <fullName evidence="2">Uncharacterized protein</fullName>
    </submittedName>
</protein>
<evidence type="ECO:0000313" key="3">
    <source>
        <dbReference type="Proteomes" id="UP001497482"/>
    </source>
</evidence>
<name>A0AAV2LHU5_KNICA</name>
<feature type="region of interest" description="Disordered" evidence="1">
    <location>
        <begin position="1"/>
        <end position="24"/>
    </location>
</feature>
<dbReference type="AlphaFoldDB" id="A0AAV2LHU5"/>
<gene>
    <name evidence="2" type="ORF">KC01_LOCUS28287</name>
</gene>
<dbReference type="EMBL" id="OZ035845">
    <property type="protein sequence ID" value="CAL1600161.1"/>
    <property type="molecule type" value="Genomic_DNA"/>
</dbReference>
<sequence length="81" mass="9041">MENKKESACQRKKRRRKEEGRAGRSRLCTCRIWHRAPRLCGSTARRVCGSTALRLFDSVAPRLCGSAALQGVLLLPMALSL</sequence>
<keyword evidence="3" id="KW-1185">Reference proteome</keyword>